<evidence type="ECO:0000256" key="1">
    <source>
        <dbReference type="ARBA" id="ARBA00007806"/>
    </source>
</evidence>
<dbReference type="STRING" id="4999.A0A1Y1UHY4"/>
<dbReference type="PANTHER" id="PTHR22762">
    <property type="entry name" value="ALPHA-GLUCOSIDASE"/>
    <property type="match status" value="1"/>
</dbReference>
<organism evidence="5 6">
    <name type="scientific">Kockovaella imperatae</name>
    <dbReference type="NCBI Taxonomy" id="4999"/>
    <lineage>
        <taxon>Eukaryota</taxon>
        <taxon>Fungi</taxon>
        <taxon>Dikarya</taxon>
        <taxon>Basidiomycota</taxon>
        <taxon>Agaricomycotina</taxon>
        <taxon>Tremellomycetes</taxon>
        <taxon>Tremellales</taxon>
        <taxon>Cuniculitremaceae</taxon>
        <taxon>Kockovaella</taxon>
    </lineage>
</organism>
<comment type="similarity">
    <text evidence="1 2">Belongs to the glycosyl hydrolase 31 family.</text>
</comment>
<dbReference type="Pfam" id="PF01055">
    <property type="entry name" value="Glyco_hydro_31_2nd"/>
    <property type="match status" value="1"/>
</dbReference>
<dbReference type="PANTHER" id="PTHR22762:SF165">
    <property type="entry name" value="PUTATIVE (AFU_ORTHOLOGUE AFUA_1G06560)-RELATED"/>
    <property type="match status" value="1"/>
</dbReference>
<dbReference type="AlphaFoldDB" id="A0A1Y1UHY4"/>
<protein>
    <submittedName>
        <fullName evidence="5">Glycosyl hydrolases family 31-domain-containing protein</fullName>
    </submittedName>
</protein>
<proteinExistence type="inferred from homology"/>
<keyword evidence="6" id="KW-1185">Reference proteome</keyword>
<dbReference type="InterPro" id="IPR017853">
    <property type="entry name" value="GH"/>
</dbReference>
<dbReference type="InterPro" id="IPR011013">
    <property type="entry name" value="Gal_mutarotase_sf_dom"/>
</dbReference>
<evidence type="ECO:0000259" key="4">
    <source>
        <dbReference type="Pfam" id="PF13802"/>
    </source>
</evidence>
<gene>
    <name evidence="5" type="ORF">BD324DRAFT_579127</name>
</gene>
<dbReference type="OrthoDB" id="1334205at2759"/>
<name>A0A1Y1UHY4_9TREE</name>
<dbReference type="Gene3D" id="3.20.20.80">
    <property type="entry name" value="Glycosidases"/>
    <property type="match status" value="1"/>
</dbReference>
<dbReference type="GO" id="GO:0004553">
    <property type="term" value="F:hydrolase activity, hydrolyzing O-glycosyl compounds"/>
    <property type="evidence" value="ECO:0007669"/>
    <property type="project" value="InterPro"/>
</dbReference>
<dbReference type="GeneID" id="33555167"/>
<sequence>MPIVERDLHGWSLAGSAKPGESLTSFSLKSSSSATFQGFTFTLSFPLANAYRVFVTGPDRPAPPHDNVIYKGEQDAGCPFTIRSIDEQKCQAVLAFPNQSPTHLDGAGRERELHLEWSESLLLNVWETNRNGKVRLIGDLPGRSYAMTEHGMIRHWWIERNNLHVGLGERAAPLDLTSRSFTMTGTDGACYDAYEGDPLYKHTPFLISTPRPEPGDGPESLPSTYAIYHPTNSVATWDIGRWHDDPWGYHKTFVQDWGGLEEWVLVGKGVKEVVRTFGELVGMPKLVPRDWLGYLASGMGLGESDKPIAQELLSTWPDLCKKHDIPCSAMHLSSGYTVGEDGNRYTFHMNTRRYPDFKGMIKLFHKAGIKIVPNIKPYMLDSHEAYDKLHAANALFHDPWTKNPVKTRIWSSAVGVTGKGGWVDMTSPEGRQWWADGVQSLIDLGCDGMWNDNDEYHLHDDAFICRNDMPVNMRNAVKGETNIGLMGRMLNTEMMGKISHDTLIKNNPDRRPFIVTRSGNVGTFKYVASTWSGDNETSWKNLRGSQAIQLNAGLSLMQSYGSDIGGFGGPLPTPEMFTRWVQLGVTHSRFCIHSFKPNKVDPSGAGATNTPWMYPEVLPIIREAIKWRYEFLPYFNSLMWSSHLEAEPTNAPLMYGDFASDANLFSEESLNGFDAWIGAGRLLSAPALFEGLLSREVYFPKSSPKDTSLYFDLHAPYGSHAAGSRAIVSTPLEHMGLFAREGSVIPIGKSVNTVTQTQGPARTTHDGVDVVLESEGGVVALDDWRGVLIFPGEAGQYSGEWIEDDGISTKPSVSTIHVSYSATKDKVTVKAQWKEHGFKPLWGDKIHIMLPYRDERKVEGAEQVMRGERKLWFVSVS</sequence>
<dbReference type="InterPro" id="IPR025887">
    <property type="entry name" value="Glyco_hydro_31_N_dom"/>
</dbReference>
<dbReference type="Pfam" id="PF13802">
    <property type="entry name" value="Gal_mutarotas_2"/>
    <property type="match status" value="1"/>
</dbReference>
<dbReference type="CDD" id="cd14752">
    <property type="entry name" value="GH31_N"/>
    <property type="match status" value="1"/>
</dbReference>
<dbReference type="GO" id="GO:0005975">
    <property type="term" value="P:carbohydrate metabolic process"/>
    <property type="evidence" value="ECO:0007669"/>
    <property type="project" value="InterPro"/>
</dbReference>
<dbReference type="Gene3D" id="2.60.40.1760">
    <property type="entry name" value="glycosyl hydrolase (family 31)"/>
    <property type="match status" value="1"/>
</dbReference>
<dbReference type="SUPFAM" id="SSF74650">
    <property type="entry name" value="Galactose mutarotase-like"/>
    <property type="match status" value="1"/>
</dbReference>
<dbReference type="RefSeq" id="XP_021871660.1">
    <property type="nucleotide sequence ID" value="XM_022013359.1"/>
</dbReference>
<dbReference type="InterPro" id="IPR000322">
    <property type="entry name" value="Glyco_hydro_31_TIM"/>
</dbReference>
<keyword evidence="2 5" id="KW-0378">Hydrolase</keyword>
<dbReference type="SUPFAM" id="SSF51445">
    <property type="entry name" value="(Trans)glycosidases"/>
    <property type="match status" value="1"/>
</dbReference>
<evidence type="ECO:0000256" key="2">
    <source>
        <dbReference type="RuleBase" id="RU361185"/>
    </source>
</evidence>
<dbReference type="Gene3D" id="2.60.40.4040">
    <property type="match status" value="1"/>
</dbReference>
<accession>A0A1Y1UHY4</accession>
<keyword evidence="2" id="KW-0326">Glycosidase</keyword>
<dbReference type="Proteomes" id="UP000193218">
    <property type="component" value="Unassembled WGS sequence"/>
</dbReference>
<dbReference type="GO" id="GO:0030246">
    <property type="term" value="F:carbohydrate binding"/>
    <property type="evidence" value="ECO:0007669"/>
    <property type="project" value="InterPro"/>
</dbReference>
<comment type="caution">
    <text evidence="5">The sequence shown here is derived from an EMBL/GenBank/DDBJ whole genome shotgun (WGS) entry which is preliminary data.</text>
</comment>
<dbReference type="EMBL" id="NBSH01000005">
    <property type="protein sequence ID" value="ORX37673.1"/>
    <property type="molecule type" value="Genomic_DNA"/>
</dbReference>
<dbReference type="InParanoid" id="A0A1Y1UHY4"/>
<evidence type="ECO:0000259" key="3">
    <source>
        <dbReference type="Pfam" id="PF01055"/>
    </source>
</evidence>
<feature type="domain" description="Glycoside hydrolase family 31 TIM barrel" evidence="3">
    <location>
        <begin position="285"/>
        <end position="637"/>
    </location>
</feature>
<evidence type="ECO:0000313" key="6">
    <source>
        <dbReference type="Proteomes" id="UP000193218"/>
    </source>
</evidence>
<evidence type="ECO:0000313" key="5">
    <source>
        <dbReference type="EMBL" id="ORX37673.1"/>
    </source>
</evidence>
<feature type="domain" description="Glycoside hydrolase family 31 N-terminal" evidence="4">
    <location>
        <begin position="164"/>
        <end position="209"/>
    </location>
</feature>
<reference evidence="5 6" key="1">
    <citation type="submission" date="2017-03" db="EMBL/GenBank/DDBJ databases">
        <title>Widespread Adenine N6-methylation of Active Genes in Fungi.</title>
        <authorList>
            <consortium name="DOE Joint Genome Institute"/>
            <person name="Mondo S.J."/>
            <person name="Dannebaum R.O."/>
            <person name="Kuo R.C."/>
            <person name="Louie K.B."/>
            <person name="Bewick A.J."/>
            <person name="Labutti K."/>
            <person name="Haridas S."/>
            <person name="Kuo A."/>
            <person name="Salamov A."/>
            <person name="Ahrendt S.R."/>
            <person name="Lau R."/>
            <person name="Bowen B.P."/>
            <person name="Lipzen A."/>
            <person name="Sullivan W."/>
            <person name="Andreopoulos W.B."/>
            <person name="Clum A."/>
            <person name="Lindquist E."/>
            <person name="Daum C."/>
            <person name="Northen T.R."/>
            <person name="Ramamoorthy G."/>
            <person name="Schmitz R.J."/>
            <person name="Gryganskyi A."/>
            <person name="Culley D."/>
            <person name="Magnuson J."/>
            <person name="James T.Y."/>
            <person name="O'Malley M.A."/>
            <person name="Stajich J.E."/>
            <person name="Spatafora J.W."/>
            <person name="Visel A."/>
            <person name="Grigoriev I.V."/>
        </authorList>
    </citation>
    <scope>NUCLEOTIDE SEQUENCE [LARGE SCALE GENOMIC DNA]</scope>
    <source>
        <strain evidence="5 6">NRRL Y-17943</strain>
    </source>
</reference>